<name>A0A834WNI0_9FABA</name>
<organism evidence="1 2">
    <name type="scientific">Senna tora</name>
    <dbReference type="NCBI Taxonomy" id="362788"/>
    <lineage>
        <taxon>Eukaryota</taxon>
        <taxon>Viridiplantae</taxon>
        <taxon>Streptophyta</taxon>
        <taxon>Embryophyta</taxon>
        <taxon>Tracheophyta</taxon>
        <taxon>Spermatophyta</taxon>
        <taxon>Magnoliopsida</taxon>
        <taxon>eudicotyledons</taxon>
        <taxon>Gunneridae</taxon>
        <taxon>Pentapetalae</taxon>
        <taxon>rosids</taxon>
        <taxon>fabids</taxon>
        <taxon>Fabales</taxon>
        <taxon>Fabaceae</taxon>
        <taxon>Caesalpinioideae</taxon>
        <taxon>Cassia clade</taxon>
        <taxon>Senna</taxon>
    </lineage>
</organism>
<dbReference type="EMBL" id="JAAIUW010000007">
    <property type="protein sequence ID" value="KAF7823414.1"/>
    <property type="molecule type" value="Genomic_DNA"/>
</dbReference>
<evidence type="ECO:0000313" key="2">
    <source>
        <dbReference type="Proteomes" id="UP000634136"/>
    </source>
</evidence>
<comment type="caution">
    <text evidence="1">The sequence shown here is derived from an EMBL/GenBank/DDBJ whole genome shotgun (WGS) entry which is preliminary data.</text>
</comment>
<dbReference type="Proteomes" id="UP000634136">
    <property type="component" value="Unassembled WGS sequence"/>
</dbReference>
<keyword evidence="2" id="KW-1185">Reference proteome</keyword>
<accession>A0A834WNI0</accession>
<dbReference type="AlphaFoldDB" id="A0A834WNI0"/>
<reference evidence="1" key="1">
    <citation type="submission" date="2020-09" db="EMBL/GenBank/DDBJ databases">
        <title>Genome-Enabled Discovery of Anthraquinone Biosynthesis in Senna tora.</title>
        <authorList>
            <person name="Kang S.-H."/>
            <person name="Pandey R.P."/>
            <person name="Lee C.-M."/>
            <person name="Sim J.-S."/>
            <person name="Jeong J.-T."/>
            <person name="Choi B.-S."/>
            <person name="Jung M."/>
            <person name="Ginzburg D."/>
            <person name="Zhao K."/>
            <person name="Won S.Y."/>
            <person name="Oh T.-J."/>
            <person name="Yu Y."/>
            <person name="Kim N.-H."/>
            <person name="Lee O.R."/>
            <person name="Lee T.-H."/>
            <person name="Bashyal P."/>
            <person name="Kim T.-S."/>
            <person name="Lee W.-H."/>
            <person name="Kawkins C."/>
            <person name="Kim C.-K."/>
            <person name="Kim J.S."/>
            <person name="Ahn B.O."/>
            <person name="Rhee S.Y."/>
            <person name="Sohng J.K."/>
        </authorList>
    </citation>
    <scope>NUCLEOTIDE SEQUENCE</scope>
    <source>
        <tissue evidence="1">Leaf</tissue>
    </source>
</reference>
<evidence type="ECO:0000313" key="1">
    <source>
        <dbReference type="EMBL" id="KAF7823414.1"/>
    </source>
</evidence>
<protein>
    <submittedName>
        <fullName evidence="1">Uncharacterized protein</fullName>
    </submittedName>
</protein>
<sequence length="27" mass="3369">MGNLNGRTLDRRRRLQIKREEKERIET</sequence>
<gene>
    <name evidence="1" type="ORF">G2W53_021558</name>
</gene>
<proteinExistence type="predicted"/>